<reference evidence="1" key="2">
    <citation type="submission" date="2012-12" db="EMBL/GenBank/DDBJ databases">
        <authorList>
            <consortium name="WormBase Consortium"/>
            <person name="Ghedin E."/>
            <person name="Paulini M."/>
        </authorList>
    </citation>
    <scope>NUCLEOTIDE SEQUENCE</scope>
    <source>
        <strain evidence="1">FR3</strain>
    </source>
</reference>
<accession>A0A1I9G0R3</accession>
<dbReference type="AlphaFoldDB" id="A0A1I9G0R3"/>
<reference evidence="1" key="1">
    <citation type="journal article" date="2007" name="Science">
        <title>Draft genome of the filarial nematode parasite Brugia malayi.</title>
        <authorList>
            <person name="Ghedin E."/>
            <person name="Wang S."/>
            <person name="Spiro D."/>
            <person name="Caler E."/>
            <person name="Zhao Q."/>
            <person name="Crabtree J."/>
            <person name="Allen J.E."/>
            <person name="Delcher A.L."/>
            <person name="Guiliano D.B."/>
            <person name="Miranda-Saavedra D."/>
            <person name="Angiuoli S.V."/>
            <person name="Creasy T."/>
            <person name="Amedeo P."/>
            <person name="Haas B."/>
            <person name="El-Sayed N.M."/>
            <person name="Wortman J.R."/>
            <person name="Feldblyum T."/>
            <person name="Tallon L."/>
            <person name="Schatz M."/>
            <person name="Shumway M."/>
            <person name="Koo H."/>
            <person name="Salzberg S.L."/>
            <person name="Schobel S."/>
            <person name="Pertea M."/>
            <person name="Pop M."/>
            <person name="White O."/>
            <person name="Barton G.J."/>
            <person name="Carlow C.K."/>
            <person name="Crawford M.J."/>
            <person name="Daub J."/>
            <person name="Dimmic M.W."/>
            <person name="Estes C.F."/>
            <person name="Foster J.M."/>
            <person name="Ganatra M."/>
            <person name="Gregory W.F."/>
            <person name="Johnson N.M."/>
            <person name="Jin J."/>
            <person name="Komuniecki R."/>
            <person name="Korf I."/>
            <person name="Kumar S."/>
            <person name="Laney S."/>
            <person name="Li B.W."/>
            <person name="Li W."/>
            <person name="Lindblom T.H."/>
            <person name="Lustigman S."/>
            <person name="Ma D."/>
            <person name="Maina C.V."/>
            <person name="Martin D.M."/>
            <person name="McCarter J.P."/>
            <person name="McReynolds L."/>
            <person name="Mitreva M."/>
            <person name="Nutman T.B."/>
            <person name="Parkinson J."/>
            <person name="Peregrin-Alvarez J.M."/>
            <person name="Poole C."/>
            <person name="Ren Q."/>
            <person name="Saunders L."/>
            <person name="Sluder A.E."/>
            <person name="Smith K."/>
            <person name="Stanke M."/>
            <person name="Unnasch T.R."/>
            <person name="Ware J."/>
            <person name="Wei A.D."/>
            <person name="Weil G."/>
            <person name="Williams D.J."/>
            <person name="Zhang Y."/>
            <person name="Williams S.A."/>
            <person name="Fraser-Liggett C."/>
            <person name="Slatko B."/>
            <person name="Blaxter M.L."/>
            <person name="Scott A.L."/>
        </authorList>
    </citation>
    <scope>NUCLEOTIDE SEQUENCE</scope>
    <source>
        <strain evidence="1">FR3</strain>
    </source>
</reference>
<proteinExistence type="predicted"/>
<gene>
    <name evidence="1" type="primary">Bm13044</name>
    <name evidence="1" type="ORF">BM_Bm13044</name>
</gene>
<protein>
    <submittedName>
        <fullName evidence="1">Bm13044</fullName>
    </submittedName>
</protein>
<dbReference type="EMBL" id="LN856849">
    <property type="protein sequence ID" value="CDP92749.1"/>
    <property type="molecule type" value="Genomic_DNA"/>
</dbReference>
<organism evidence="1">
    <name type="scientific">Brugia malayi</name>
    <name type="common">Filarial nematode worm</name>
    <dbReference type="NCBI Taxonomy" id="6279"/>
    <lineage>
        <taxon>Eukaryota</taxon>
        <taxon>Metazoa</taxon>
        <taxon>Ecdysozoa</taxon>
        <taxon>Nematoda</taxon>
        <taxon>Chromadorea</taxon>
        <taxon>Rhabditida</taxon>
        <taxon>Spirurina</taxon>
        <taxon>Spiruromorpha</taxon>
        <taxon>Filarioidea</taxon>
        <taxon>Onchocercidae</taxon>
        <taxon>Brugia</taxon>
    </lineage>
</organism>
<name>A0A1I9G0R3_BRUMA</name>
<evidence type="ECO:0000313" key="1">
    <source>
        <dbReference type="EMBL" id="CDP92749.1"/>
    </source>
</evidence>
<sequence>MVLLRKYSGIDLDIIESREYTRMNCSKRKKELRCLFI</sequence>